<evidence type="ECO:0000256" key="8">
    <source>
        <dbReference type="PIRSR" id="PIRSR640255-1"/>
    </source>
</evidence>
<dbReference type="GO" id="GO:0006309">
    <property type="term" value="P:apoptotic DNA fragmentation"/>
    <property type="evidence" value="ECO:0007669"/>
    <property type="project" value="TreeGrafter"/>
</dbReference>
<evidence type="ECO:0000256" key="6">
    <source>
        <dbReference type="ARBA" id="ARBA00022801"/>
    </source>
</evidence>
<evidence type="ECO:0000256" key="4">
    <source>
        <dbReference type="ARBA" id="ARBA00022723"/>
    </source>
</evidence>
<dbReference type="InterPro" id="IPR020821">
    <property type="entry name" value="ENPP1-3/EXOG-like_nuc-like"/>
</dbReference>
<keyword evidence="4 9" id="KW-0479">Metal-binding</keyword>
<dbReference type="PANTHER" id="PTHR13966">
    <property type="entry name" value="ENDONUCLEASE RELATED"/>
    <property type="match status" value="1"/>
</dbReference>
<dbReference type="CDD" id="cd00091">
    <property type="entry name" value="NUC"/>
    <property type="match status" value="1"/>
</dbReference>
<evidence type="ECO:0000313" key="15">
    <source>
        <dbReference type="Proteomes" id="UP001212841"/>
    </source>
</evidence>
<evidence type="ECO:0000259" key="13">
    <source>
        <dbReference type="SMART" id="SM00892"/>
    </source>
</evidence>
<dbReference type="EMBL" id="JADGJD010001009">
    <property type="protein sequence ID" value="KAJ3047202.1"/>
    <property type="molecule type" value="Genomic_DNA"/>
</dbReference>
<dbReference type="SUPFAM" id="SSF54060">
    <property type="entry name" value="His-Me finger endonucleases"/>
    <property type="match status" value="1"/>
</dbReference>
<evidence type="ECO:0000256" key="9">
    <source>
        <dbReference type="PIRSR" id="PIRSR640255-2"/>
    </source>
</evidence>
<proteinExistence type="inferred from homology"/>
<evidence type="ECO:0000313" key="14">
    <source>
        <dbReference type="EMBL" id="KAJ3047202.1"/>
    </source>
</evidence>
<feature type="domain" description="ENPP1-3/EXOG-like endonuclease/phosphodiesterase" evidence="12">
    <location>
        <begin position="15"/>
        <end position="247"/>
    </location>
</feature>
<sequence length="279" mass="31347">MKYGFPGPVNDVLYRKAYVASYNRAKRNPNWVAEHLRASSFSTPPSSSPNSLPSPTGLVLESEETSLDTPDRHKASFREDLDIPRMFRAKLKDYSGSGFDRGHLVPAADVKESQEAMSETFLLTNISPQVGPGFNRAYWFHFENFTRSLTTKFDDVYVVTGPLYLPKKEEDGKYYVRYQVIGEPANTAVPTHFYKVILGVKDGKPALGAFVLPNEAIEDRKLEEFVLPLDAVEHASGLVFFPEVNRLSYKPLCQVTKCEVIPFRKAVRSMNGAKAWGIV</sequence>
<keyword evidence="3 10" id="KW-0540">Nuclease</keyword>
<gene>
    <name evidence="14" type="primary">NUC1</name>
    <name evidence="14" type="ORF">HK097_000127</name>
</gene>
<dbReference type="InterPro" id="IPR018524">
    <property type="entry name" value="DNA/RNA_endonuclease_AS"/>
</dbReference>
<dbReference type="GO" id="GO:0005634">
    <property type="term" value="C:nucleus"/>
    <property type="evidence" value="ECO:0007669"/>
    <property type="project" value="TreeGrafter"/>
</dbReference>
<keyword evidence="5 10" id="KW-0255">Endonuclease</keyword>
<evidence type="ECO:0000256" key="5">
    <source>
        <dbReference type="ARBA" id="ARBA00022759"/>
    </source>
</evidence>
<feature type="compositionally biased region" description="Low complexity" evidence="11">
    <location>
        <begin position="39"/>
        <end position="55"/>
    </location>
</feature>
<dbReference type="SMART" id="SM00477">
    <property type="entry name" value="NUC"/>
    <property type="match status" value="1"/>
</dbReference>
<dbReference type="GO" id="GO:0000014">
    <property type="term" value="F:single-stranded DNA endodeoxyribonuclease activity"/>
    <property type="evidence" value="ECO:0007669"/>
    <property type="project" value="TreeGrafter"/>
</dbReference>
<evidence type="ECO:0000256" key="10">
    <source>
        <dbReference type="RuleBase" id="RU366055"/>
    </source>
</evidence>
<dbReference type="PANTHER" id="PTHR13966:SF5">
    <property type="entry name" value="ENDONUCLEASE G, MITOCHONDRIAL"/>
    <property type="match status" value="1"/>
</dbReference>
<comment type="caution">
    <text evidence="14">The sequence shown here is derived from an EMBL/GenBank/DDBJ whole genome shotgun (WGS) entry which is preliminary data.</text>
</comment>
<accession>A0AAD5S5Z1</accession>
<dbReference type="EC" id="3.1.30.-" evidence="10"/>
<keyword evidence="15" id="KW-1185">Reference proteome</keyword>
<dbReference type="InterPro" id="IPR044929">
    <property type="entry name" value="DNA/RNA_non-sp_Endonuclease_sf"/>
</dbReference>
<dbReference type="SMART" id="SM00892">
    <property type="entry name" value="Endonuclease_NS"/>
    <property type="match status" value="1"/>
</dbReference>
<evidence type="ECO:0000256" key="1">
    <source>
        <dbReference type="ARBA" id="ARBA00001946"/>
    </source>
</evidence>
<dbReference type="GO" id="GO:0005743">
    <property type="term" value="C:mitochondrial inner membrane"/>
    <property type="evidence" value="ECO:0007669"/>
    <property type="project" value="TreeGrafter"/>
</dbReference>
<dbReference type="InterPro" id="IPR001604">
    <property type="entry name" value="Endo_G_ENPP1-like_dom"/>
</dbReference>
<comment type="cofactor">
    <cofactor evidence="1 10">
        <name>Mg(2+)</name>
        <dbReference type="ChEBI" id="CHEBI:18420"/>
    </cofactor>
</comment>
<evidence type="ECO:0000256" key="11">
    <source>
        <dbReference type="SAM" id="MobiDB-lite"/>
    </source>
</evidence>
<organism evidence="14 15">
    <name type="scientific">Rhizophlyctis rosea</name>
    <dbReference type="NCBI Taxonomy" id="64517"/>
    <lineage>
        <taxon>Eukaryota</taxon>
        <taxon>Fungi</taxon>
        <taxon>Fungi incertae sedis</taxon>
        <taxon>Chytridiomycota</taxon>
        <taxon>Chytridiomycota incertae sedis</taxon>
        <taxon>Chytridiomycetes</taxon>
        <taxon>Rhizophlyctidales</taxon>
        <taxon>Rhizophlyctidaceae</taxon>
        <taxon>Rhizophlyctis</taxon>
    </lineage>
</organism>
<dbReference type="AlphaFoldDB" id="A0AAD5S5Z1"/>
<name>A0AAD5S5Z1_9FUNG</name>
<feature type="domain" description="DNA/RNA non-specific endonuclease/pyrophosphatase/phosphodiesterase" evidence="13">
    <location>
        <begin position="14"/>
        <end position="247"/>
    </location>
</feature>
<dbReference type="Gene3D" id="3.40.570.10">
    <property type="entry name" value="Extracellular Endonuclease, subunit A"/>
    <property type="match status" value="1"/>
</dbReference>
<feature type="active site" description="Proton acceptor" evidence="8">
    <location>
        <position position="103"/>
    </location>
</feature>
<keyword evidence="6 10" id="KW-0378">Hydrolase</keyword>
<dbReference type="Pfam" id="PF01223">
    <property type="entry name" value="Endonuclease_NS"/>
    <property type="match status" value="1"/>
</dbReference>
<feature type="binding site" evidence="9">
    <location>
        <position position="135"/>
    </location>
    <ligand>
        <name>Mg(2+)</name>
        <dbReference type="ChEBI" id="CHEBI:18420"/>
        <note>catalytic</note>
    </ligand>
</feature>
<evidence type="ECO:0000256" key="3">
    <source>
        <dbReference type="ARBA" id="ARBA00022722"/>
    </source>
</evidence>
<dbReference type="InterPro" id="IPR044925">
    <property type="entry name" value="His-Me_finger_sf"/>
</dbReference>
<dbReference type="InterPro" id="IPR040255">
    <property type="entry name" value="Non-specific_endonuclease"/>
</dbReference>
<feature type="region of interest" description="Disordered" evidence="11">
    <location>
        <begin position="39"/>
        <end position="72"/>
    </location>
</feature>
<keyword evidence="7" id="KW-0460">Magnesium</keyword>
<dbReference type="Proteomes" id="UP001212841">
    <property type="component" value="Unassembled WGS sequence"/>
</dbReference>
<dbReference type="GO" id="GO:0046872">
    <property type="term" value="F:metal ion binding"/>
    <property type="evidence" value="ECO:0007669"/>
    <property type="project" value="UniProtKB-KW"/>
</dbReference>
<dbReference type="GO" id="GO:0003676">
    <property type="term" value="F:nucleic acid binding"/>
    <property type="evidence" value="ECO:0007669"/>
    <property type="project" value="InterPro"/>
</dbReference>
<evidence type="ECO:0000256" key="7">
    <source>
        <dbReference type="ARBA" id="ARBA00022842"/>
    </source>
</evidence>
<protein>
    <recommendedName>
        <fullName evidence="10">Endonuclease</fullName>
        <ecNumber evidence="10">3.1.30.-</ecNumber>
    </recommendedName>
</protein>
<dbReference type="PROSITE" id="PS01070">
    <property type="entry name" value="NUCLEASE_NON_SPEC"/>
    <property type="match status" value="1"/>
</dbReference>
<comment type="similarity">
    <text evidence="2 10">Belongs to the DNA/RNA non-specific endonuclease family.</text>
</comment>
<evidence type="ECO:0000256" key="2">
    <source>
        <dbReference type="ARBA" id="ARBA00010052"/>
    </source>
</evidence>
<reference evidence="14" key="1">
    <citation type="submission" date="2020-05" db="EMBL/GenBank/DDBJ databases">
        <title>Phylogenomic resolution of chytrid fungi.</title>
        <authorList>
            <person name="Stajich J.E."/>
            <person name="Amses K."/>
            <person name="Simmons R."/>
            <person name="Seto K."/>
            <person name="Myers J."/>
            <person name="Bonds A."/>
            <person name="Quandt C.A."/>
            <person name="Barry K."/>
            <person name="Liu P."/>
            <person name="Grigoriev I."/>
            <person name="Longcore J.E."/>
            <person name="James T.Y."/>
        </authorList>
    </citation>
    <scope>NUCLEOTIDE SEQUENCE</scope>
    <source>
        <strain evidence="14">JEL0318</strain>
    </source>
</reference>
<evidence type="ECO:0000259" key="12">
    <source>
        <dbReference type="SMART" id="SM00477"/>
    </source>
</evidence>
<dbReference type="GO" id="GO:0004521">
    <property type="term" value="F:RNA endonuclease activity"/>
    <property type="evidence" value="ECO:0007669"/>
    <property type="project" value="TreeGrafter"/>
</dbReference>